<evidence type="ECO:0000256" key="1">
    <source>
        <dbReference type="SAM" id="Phobius"/>
    </source>
</evidence>
<keyword evidence="3" id="KW-1185">Reference proteome</keyword>
<organism evidence="2 3">
    <name type="scientific">Microbacterium phyllosphaerae</name>
    <dbReference type="NCBI Taxonomy" id="124798"/>
    <lineage>
        <taxon>Bacteria</taxon>
        <taxon>Bacillati</taxon>
        <taxon>Actinomycetota</taxon>
        <taxon>Actinomycetes</taxon>
        <taxon>Micrococcales</taxon>
        <taxon>Microbacteriaceae</taxon>
        <taxon>Microbacterium</taxon>
    </lineage>
</organism>
<accession>A0ABS4WT57</accession>
<keyword evidence="1" id="KW-0812">Transmembrane</keyword>
<comment type="caution">
    <text evidence="2">The sequence shown here is derived from an EMBL/GenBank/DDBJ whole genome shotgun (WGS) entry which is preliminary data.</text>
</comment>
<evidence type="ECO:0000313" key="3">
    <source>
        <dbReference type="Proteomes" id="UP000703720"/>
    </source>
</evidence>
<keyword evidence="1" id="KW-0472">Membrane</keyword>
<dbReference type="RefSeq" id="WP_245340813.1">
    <property type="nucleotide sequence ID" value="NZ_BAAAIO010000002.1"/>
</dbReference>
<dbReference type="EMBL" id="JAGIOA010000001">
    <property type="protein sequence ID" value="MBP2379336.1"/>
    <property type="molecule type" value="Genomic_DNA"/>
</dbReference>
<gene>
    <name evidence="2" type="ORF">JOF42_002831</name>
</gene>
<sequence>MDDEGSAALEFITVGVVLLVPLVYLIIALGAIQEQTLGAEAAARQTARVIALAPDADTAELRGERVLADVSEQYGLAPDAIEVSVTCLPATAACPAAGATITVTVAARVALPLIPAIFGADDAASIPVEGTAVQKVSRLWGSG</sequence>
<keyword evidence="1" id="KW-1133">Transmembrane helix</keyword>
<evidence type="ECO:0000313" key="2">
    <source>
        <dbReference type="EMBL" id="MBP2379336.1"/>
    </source>
</evidence>
<proteinExistence type="predicted"/>
<feature type="transmembrane region" description="Helical" evidence="1">
    <location>
        <begin position="12"/>
        <end position="32"/>
    </location>
</feature>
<protein>
    <submittedName>
        <fullName evidence="2">Na+-transporting methylmalonyl-CoA/oxaloacetate decarboxylase gamma subunit</fullName>
    </submittedName>
</protein>
<name>A0ABS4WT57_9MICO</name>
<dbReference type="Proteomes" id="UP000703720">
    <property type="component" value="Unassembled WGS sequence"/>
</dbReference>
<reference evidence="2 3" key="1">
    <citation type="submission" date="2021-03" db="EMBL/GenBank/DDBJ databases">
        <title>Sequencing the genomes of 1000 actinobacteria strains.</title>
        <authorList>
            <person name="Klenk H.-P."/>
        </authorList>
    </citation>
    <scope>NUCLEOTIDE SEQUENCE [LARGE SCALE GENOMIC DNA]</scope>
    <source>
        <strain evidence="2 3">DSM 13468</strain>
    </source>
</reference>